<keyword evidence="1" id="KW-0677">Repeat</keyword>
<comment type="caution">
    <text evidence="3">The sequence shown here is derived from an EMBL/GenBank/DDBJ whole genome shotgun (WGS) entry which is preliminary data.</text>
</comment>
<organism evidence="3 4">
    <name type="scientific">Turnera subulata</name>
    <dbReference type="NCBI Taxonomy" id="218843"/>
    <lineage>
        <taxon>Eukaryota</taxon>
        <taxon>Viridiplantae</taxon>
        <taxon>Streptophyta</taxon>
        <taxon>Embryophyta</taxon>
        <taxon>Tracheophyta</taxon>
        <taxon>Spermatophyta</taxon>
        <taxon>Magnoliopsida</taxon>
        <taxon>eudicotyledons</taxon>
        <taxon>Gunneridae</taxon>
        <taxon>Pentapetalae</taxon>
        <taxon>rosids</taxon>
        <taxon>fabids</taxon>
        <taxon>Malpighiales</taxon>
        <taxon>Passifloraceae</taxon>
        <taxon>Turnera</taxon>
    </lineage>
</organism>
<feature type="domain" description="Proteasome component Ecm29 N-terminal" evidence="2">
    <location>
        <begin position="3"/>
        <end position="97"/>
    </location>
</feature>
<dbReference type="Proteomes" id="UP001141552">
    <property type="component" value="Unassembled WGS sequence"/>
</dbReference>
<dbReference type="PANTHER" id="PTHR23346">
    <property type="entry name" value="TRANSLATIONAL ACTIVATOR GCN1-RELATED"/>
    <property type="match status" value="1"/>
</dbReference>
<dbReference type="GO" id="GO:0005737">
    <property type="term" value="C:cytoplasm"/>
    <property type="evidence" value="ECO:0007669"/>
    <property type="project" value="TreeGrafter"/>
</dbReference>
<dbReference type="GO" id="GO:0060090">
    <property type="term" value="F:molecular adaptor activity"/>
    <property type="evidence" value="ECO:0007669"/>
    <property type="project" value="InterPro"/>
</dbReference>
<protein>
    <recommendedName>
        <fullName evidence="2">Proteasome component Ecm29 N-terminal domain-containing protein</fullName>
    </recommendedName>
</protein>
<dbReference type="OrthoDB" id="16066at2759"/>
<evidence type="ECO:0000313" key="4">
    <source>
        <dbReference type="Proteomes" id="UP001141552"/>
    </source>
</evidence>
<dbReference type="EMBL" id="JAKUCV010000874">
    <property type="protein sequence ID" value="KAJ4848566.1"/>
    <property type="molecule type" value="Genomic_DNA"/>
</dbReference>
<reference evidence="3" key="1">
    <citation type="submission" date="2022-02" db="EMBL/GenBank/DDBJ databases">
        <authorList>
            <person name="Henning P.M."/>
            <person name="McCubbin A.G."/>
            <person name="Shore J.S."/>
        </authorList>
    </citation>
    <scope>NUCLEOTIDE SEQUENCE</scope>
    <source>
        <strain evidence="3">F60SS</strain>
        <tissue evidence="3">Leaves</tissue>
    </source>
</reference>
<dbReference type="InterPro" id="IPR024372">
    <property type="entry name" value="Ecm29_N"/>
</dbReference>
<dbReference type="AlphaFoldDB" id="A0A9Q0JMT7"/>
<proteinExistence type="predicted"/>
<dbReference type="GO" id="GO:0043248">
    <property type="term" value="P:proteasome assembly"/>
    <property type="evidence" value="ECO:0007669"/>
    <property type="project" value="InterPro"/>
</dbReference>
<accession>A0A9Q0JMT7</accession>
<evidence type="ECO:0000256" key="1">
    <source>
        <dbReference type="ARBA" id="ARBA00022737"/>
    </source>
</evidence>
<evidence type="ECO:0000313" key="3">
    <source>
        <dbReference type="EMBL" id="KAJ4848566.1"/>
    </source>
</evidence>
<reference evidence="3" key="2">
    <citation type="journal article" date="2023" name="Plants (Basel)">
        <title>Annotation of the Turnera subulata (Passifloraceae) Draft Genome Reveals the S-Locus Evolved after the Divergence of Turneroideae from Passifloroideae in a Stepwise Manner.</title>
        <authorList>
            <person name="Henning P.M."/>
            <person name="Roalson E.H."/>
            <person name="Mir W."/>
            <person name="McCubbin A.G."/>
            <person name="Shore J.S."/>
        </authorList>
    </citation>
    <scope>NUCLEOTIDE SEQUENCE</scope>
    <source>
        <strain evidence="3">F60SS</strain>
    </source>
</reference>
<evidence type="ECO:0000259" key="2">
    <source>
        <dbReference type="Pfam" id="PF13001"/>
    </source>
</evidence>
<dbReference type="GO" id="GO:0036503">
    <property type="term" value="P:ERAD pathway"/>
    <property type="evidence" value="ECO:0007669"/>
    <property type="project" value="TreeGrafter"/>
</dbReference>
<sequence>MEVKHQTDIGLPLKELWTMYTQADATPMVKNFCIVYVEMAFDRISLKEKENMAPVLLTDILKLPQQHQEIILRIVTKVIGECHATGISEEAAGKYRSLNGSQASAISRRRMPTWAFHCPEQSCYRKASLEK</sequence>
<name>A0A9Q0JMT7_9ROSI</name>
<keyword evidence="4" id="KW-1185">Reference proteome</keyword>
<dbReference type="GO" id="GO:0005634">
    <property type="term" value="C:nucleus"/>
    <property type="evidence" value="ECO:0007669"/>
    <property type="project" value="TreeGrafter"/>
</dbReference>
<gene>
    <name evidence="3" type="ORF">Tsubulata_007869</name>
</gene>
<dbReference type="Pfam" id="PF13001">
    <property type="entry name" value="ECM29_N"/>
    <property type="match status" value="1"/>
</dbReference>
<dbReference type="PANTHER" id="PTHR23346:SF19">
    <property type="entry name" value="PROTEASOME ADAPTER AND SCAFFOLD PROTEIN ECM29"/>
    <property type="match status" value="1"/>
</dbReference>